<evidence type="ECO:0000313" key="10">
    <source>
        <dbReference type="EMBL" id="KAG2184759.1"/>
    </source>
</evidence>
<evidence type="ECO:0000256" key="8">
    <source>
        <dbReference type="SAM" id="Coils"/>
    </source>
</evidence>
<dbReference type="InterPro" id="IPR024080">
    <property type="entry name" value="Neurolysin/TOP_N"/>
</dbReference>
<comment type="similarity">
    <text evidence="1 7">Belongs to the peptidase M3 family.</text>
</comment>
<dbReference type="Pfam" id="PF01432">
    <property type="entry name" value="Peptidase_M3"/>
    <property type="match status" value="1"/>
</dbReference>
<sequence>MTTTSAPQPTLNFGISASELTKTLKDIIAQEQEVNDKVAGLSPEQQTFESVILPMARINNEVAGLGHLTTSLSYFSPEKDVRDASVEAEKEYDAFGIEQGMRLDLYNAVKNVFDKTDLQTLDPEDARLLTKTELDFRRNGLALEEKERNELKEIRKRLSELSIEFSKNQNEESSTAATITLVVLQDELENMDDDFLSGLKTEEVDGVQKYVLTMRYPDVLPVLKMCKNENTRRVHYIAYESRNKENIALLEEAVKLRRQAAKLLGYPSHAAFILENKMAKSVEAVRTFLDDLVTRLTSIGETELDRLKDIKRKEKENRGEEFDGKINGWDTAYYLRVLLEDEYQVDQQVIKQYFPLDNTVNKMLEIYSKVLGIRFVKVPADKAVVWHPDVQLYECWDDTDTLEFSGYMYLDLHPRENKYSHAACFPLQPSYLKENGERVAPSAGMVANFTKPTADKPSLLKHDEVVTLFHELGHVMHHICSRTKHTRFNGTSVERDFVEAPSQMLENWCFDKESLKYLSSHYETGKPIPDDIIDRIVKAKNVNAAMFNLRQLFFGVYDMDIHTSDDENLDTTAVWHSLRKKVSLIDSPEGTYGQAAFGHIMGGYDAGYYGYYIDKTCVNFAVWSKVFSSDMFFTKFENNTLSRENGLAYRHKILSRGGSRDGMDLLRDFLGREPSSDAFMKEVIGVN</sequence>
<dbReference type="GO" id="GO:0046872">
    <property type="term" value="F:metal ion binding"/>
    <property type="evidence" value="ECO:0007669"/>
    <property type="project" value="UniProtKB-UniRule"/>
</dbReference>
<keyword evidence="2 7" id="KW-0645">Protease</keyword>
<evidence type="ECO:0000259" key="9">
    <source>
        <dbReference type="Pfam" id="PF01432"/>
    </source>
</evidence>
<accession>A0A8H7Q483</accession>
<proteinExistence type="inferred from homology"/>
<feature type="coiled-coil region" evidence="8">
    <location>
        <begin position="141"/>
        <end position="171"/>
    </location>
</feature>
<keyword evidence="4 7" id="KW-0378">Hydrolase</keyword>
<keyword evidence="6 7" id="KW-0482">Metalloprotease</keyword>
<comment type="caution">
    <text evidence="10">The sequence shown here is derived from an EMBL/GenBank/DDBJ whole genome shotgun (WGS) entry which is preliminary data.</text>
</comment>
<dbReference type="InterPro" id="IPR001567">
    <property type="entry name" value="Pept_M3A_M3B_dom"/>
</dbReference>
<keyword evidence="3 7" id="KW-0479">Metal-binding</keyword>
<dbReference type="OrthoDB" id="534666at2759"/>
<dbReference type="FunFam" id="3.40.390.10:FF:000006">
    <property type="entry name" value="Thimet oligopeptidase 1"/>
    <property type="match status" value="1"/>
</dbReference>
<gene>
    <name evidence="10" type="ORF">INT43_000672</name>
</gene>
<dbReference type="GO" id="GO:0006508">
    <property type="term" value="P:proteolysis"/>
    <property type="evidence" value="ECO:0007669"/>
    <property type="project" value="UniProtKB-KW"/>
</dbReference>
<dbReference type="Gene3D" id="3.40.390.10">
    <property type="entry name" value="Collagenase (Catalytic Domain)"/>
    <property type="match status" value="1"/>
</dbReference>
<dbReference type="Proteomes" id="UP000654370">
    <property type="component" value="Unassembled WGS sequence"/>
</dbReference>
<dbReference type="InterPro" id="IPR045090">
    <property type="entry name" value="Pept_M3A_M3B"/>
</dbReference>
<dbReference type="CDD" id="cd06455">
    <property type="entry name" value="M3A_TOP"/>
    <property type="match status" value="1"/>
</dbReference>
<name>A0A8H7Q483_MORIS</name>
<keyword evidence="11" id="KW-1185">Reference proteome</keyword>
<evidence type="ECO:0000256" key="3">
    <source>
        <dbReference type="ARBA" id="ARBA00022723"/>
    </source>
</evidence>
<dbReference type="InterPro" id="IPR024077">
    <property type="entry name" value="Neurolysin/TOP_dom2"/>
</dbReference>
<feature type="domain" description="Peptidase M3A/M3B catalytic" evidence="9">
    <location>
        <begin position="222"/>
        <end position="682"/>
    </location>
</feature>
<dbReference type="Gene3D" id="1.20.1050.40">
    <property type="entry name" value="Endopeptidase. Chain P, domain 1"/>
    <property type="match status" value="1"/>
</dbReference>
<dbReference type="PANTHER" id="PTHR11804">
    <property type="entry name" value="PROTEASE M3 THIMET OLIGOPEPTIDASE-RELATED"/>
    <property type="match status" value="1"/>
</dbReference>
<evidence type="ECO:0000256" key="4">
    <source>
        <dbReference type="ARBA" id="ARBA00022801"/>
    </source>
</evidence>
<dbReference type="InterPro" id="IPR024079">
    <property type="entry name" value="MetalloPept_cat_dom_sf"/>
</dbReference>
<dbReference type="EMBL" id="JAEPQZ010000002">
    <property type="protein sequence ID" value="KAG2184759.1"/>
    <property type="molecule type" value="Genomic_DNA"/>
</dbReference>
<dbReference type="GO" id="GO:0005758">
    <property type="term" value="C:mitochondrial intermembrane space"/>
    <property type="evidence" value="ECO:0007669"/>
    <property type="project" value="TreeGrafter"/>
</dbReference>
<evidence type="ECO:0000256" key="7">
    <source>
        <dbReference type="RuleBase" id="RU003435"/>
    </source>
</evidence>
<evidence type="ECO:0000313" key="11">
    <source>
        <dbReference type="Proteomes" id="UP000654370"/>
    </source>
</evidence>
<evidence type="ECO:0000256" key="5">
    <source>
        <dbReference type="ARBA" id="ARBA00022833"/>
    </source>
</evidence>
<protein>
    <recommendedName>
        <fullName evidence="9">Peptidase M3A/M3B catalytic domain-containing protein</fullName>
    </recommendedName>
</protein>
<evidence type="ECO:0000256" key="2">
    <source>
        <dbReference type="ARBA" id="ARBA00022670"/>
    </source>
</evidence>
<evidence type="ECO:0000256" key="6">
    <source>
        <dbReference type="ARBA" id="ARBA00023049"/>
    </source>
</evidence>
<dbReference type="Gene3D" id="1.10.1370.10">
    <property type="entry name" value="Neurolysin, domain 3"/>
    <property type="match status" value="1"/>
</dbReference>
<evidence type="ECO:0000256" key="1">
    <source>
        <dbReference type="ARBA" id="ARBA00006040"/>
    </source>
</evidence>
<keyword evidence="8" id="KW-0175">Coiled coil</keyword>
<dbReference type="PANTHER" id="PTHR11804:SF84">
    <property type="entry name" value="SACCHAROLYSIN"/>
    <property type="match status" value="1"/>
</dbReference>
<keyword evidence="5 7" id="KW-0862">Zinc</keyword>
<dbReference type="GO" id="GO:0006518">
    <property type="term" value="P:peptide metabolic process"/>
    <property type="evidence" value="ECO:0007669"/>
    <property type="project" value="TreeGrafter"/>
</dbReference>
<dbReference type="SUPFAM" id="SSF55486">
    <property type="entry name" value="Metalloproteases ('zincins'), catalytic domain"/>
    <property type="match status" value="1"/>
</dbReference>
<dbReference type="AlphaFoldDB" id="A0A8H7Q483"/>
<dbReference type="GO" id="GO:0004222">
    <property type="term" value="F:metalloendopeptidase activity"/>
    <property type="evidence" value="ECO:0007669"/>
    <property type="project" value="InterPro"/>
</dbReference>
<reference evidence="10" key="1">
    <citation type="submission" date="2020-12" db="EMBL/GenBank/DDBJ databases">
        <title>Metabolic potential, ecology and presence of endohyphal bacteria is reflected in genomic diversity of Mucoromycotina.</title>
        <authorList>
            <person name="Muszewska A."/>
            <person name="Okrasinska A."/>
            <person name="Steczkiewicz K."/>
            <person name="Drgas O."/>
            <person name="Orlowska M."/>
            <person name="Perlinska-Lenart U."/>
            <person name="Aleksandrzak-Piekarczyk T."/>
            <person name="Szatraj K."/>
            <person name="Zielenkiewicz U."/>
            <person name="Pilsyk S."/>
            <person name="Malc E."/>
            <person name="Mieczkowski P."/>
            <person name="Kruszewska J.S."/>
            <person name="Biernat P."/>
            <person name="Pawlowska J."/>
        </authorList>
    </citation>
    <scope>NUCLEOTIDE SEQUENCE</scope>
    <source>
        <strain evidence="10">WA0000067209</strain>
    </source>
</reference>
<comment type="cofactor">
    <cofactor evidence="7">
        <name>Zn(2+)</name>
        <dbReference type="ChEBI" id="CHEBI:29105"/>
    </cofactor>
    <text evidence="7">Binds 1 zinc ion.</text>
</comment>
<organism evidence="10 11">
    <name type="scientific">Mortierella isabellina</name>
    <name type="common">Filamentous fungus</name>
    <name type="synonym">Umbelopsis isabellina</name>
    <dbReference type="NCBI Taxonomy" id="91625"/>
    <lineage>
        <taxon>Eukaryota</taxon>
        <taxon>Fungi</taxon>
        <taxon>Fungi incertae sedis</taxon>
        <taxon>Mucoromycota</taxon>
        <taxon>Mucoromycotina</taxon>
        <taxon>Umbelopsidomycetes</taxon>
        <taxon>Umbelopsidales</taxon>
        <taxon>Umbelopsidaceae</taxon>
        <taxon>Umbelopsis</taxon>
    </lineage>
</organism>